<gene>
    <name evidence="1" type="ORF">EM595_2143</name>
</gene>
<keyword evidence="2" id="KW-1185">Reference proteome</keyword>
<dbReference type="EMBL" id="LN907827">
    <property type="protein sequence ID" value="CUU24377.1"/>
    <property type="molecule type" value="Genomic_DNA"/>
</dbReference>
<proteinExistence type="predicted"/>
<dbReference type="AlphaFoldDB" id="A0A0U5L0Y6"/>
<dbReference type="KEGG" id="ege:EM595_2143"/>
<name>A0A0U5L0Y6_9GAMM</name>
<reference evidence="2" key="1">
    <citation type="submission" date="2015-11" db="EMBL/GenBank/DDBJ databases">
        <authorList>
            <person name="Blom J."/>
        </authorList>
    </citation>
    <scope>NUCLEOTIDE SEQUENCE [LARGE SCALE GENOMIC DNA]</scope>
</reference>
<protein>
    <submittedName>
        <fullName evidence="1">Uncharacterized protein</fullName>
    </submittedName>
</protein>
<organism evidence="1 2">
    <name type="scientific">Duffyella gerundensis</name>
    <dbReference type="NCBI Taxonomy" id="1619313"/>
    <lineage>
        <taxon>Bacteria</taxon>
        <taxon>Pseudomonadati</taxon>
        <taxon>Pseudomonadota</taxon>
        <taxon>Gammaproteobacteria</taxon>
        <taxon>Enterobacterales</taxon>
        <taxon>Erwiniaceae</taxon>
        <taxon>Duffyella</taxon>
    </lineage>
</organism>
<dbReference type="Proteomes" id="UP000059419">
    <property type="component" value="Chromosome 1"/>
</dbReference>
<accession>A0A0U5L0Y6</accession>
<sequence length="31" mass="3526">MNLLIVLHSLTLMKISWLSLAQESQCGFDYA</sequence>
<evidence type="ECO:0000313" key="2">
    <source>
        <dbReference type="Proteomes" id="UP000059419"/>
    </source>
</evidence>
<evidence type="ECO:0000313" key="1">
    <source>
        <dbReference type="EMBL" id="CUU24377.1"/>
    </source>
</evidence>